<name>A0A1X2I1D4_9FUNG</name>
<comment type="caution">
    <text evidence="1">The sequence shown here is derived from an EMBL/GenBank/DDBJ whole genome shotgun (WGS) entry which is preliminary data.</text>
</comment>
<proteinExistence type="predicted"/>
<dbReference type="OrthoDB" id="2205470at2759"/>
<feature type="non-terminal residue" evidence="1">
    <location>
        <position position="1"/>
    </location>
</feature>
<dbReference type="Proteomes" id="UP000193560">
    <property type="component" value="Unassembled WGS sequence"/>
</dbReference>
<accession>A0A1X2I1D4</accession>
<dbReference type="EMBL" id="MCGE01000039">
    <property type="protein sequence ID" value="ORZ06420.1"/>
    <property type="molecule type" value="Genomic_DNA"/>
</dbReference>
<dbReference type="STRING" id="90262.A0A1X2I1D4"/>
<feature type="non-terminal residue" evidence="1">
    <location>
        <position position="66"/>
    </location>
</feature>
<evidence type="ECO:0000313" key="1">
    <source>
        <dbReference type="EMBL" id="ORZ06420.1"/>
    </source>
</evidence>
<protein>
    <submittedName>
        <fullName evidence="1">Uncharacterized protein</fullName>
    </submittedName>
</protein>
<reference evidence="1 2" key="1">
    <citation type="submission" date="2016-07" db="EMBL/GenBank/DDBJ databases">
        <title>Pervasive Adenine N6-methylation of Active Genes in Fungi.</title>
        <authorList>
            <consortium name="DOE Joint Genome Institute"/>
            <person name="Mondo S.J."/>
            <person name="Dannebaum R.O."/>
            <person name="Kuo R.C."/>
            <person name="Labutti K."/>
            <person name="Haridas S."/>
            <person name="Kuo A."/>
            <person name="Salamov A."/>
            <person name="Ahrendt S.R."/>
            <person name="Lipzen A."/>
            <person name="Sullivan W."/>
            <person name="Andreopoulos W.B."/>
            <person name="Clum A."/>
            <person name="Lindquist E."/>
            <person name="Daum C."/>
            <person name="Ramamoorthy G.K."/>
            <person name="Gryganskyi A."/>
            <person name="Culley D."/>
            <person name="Magnuson J.K."/>
            <person name="James T.Y."/>
            <person name="O'Malley M.A."/>
            <person name="Stajich J.E."/>
            <person name="Spatafora J.W."/>
            <person name="Visel A."/>
            <person name="Grigoriev I.V."/>
        </authorList>
    </citation>
    <scope>NUCLEOTIDE SEQUENCE [LARGE SCALE GENOMIC DNA]</scope>
    <source>
        <strain evidence="1 2">NRRL 1336</strain>
    </source>
</reference>
<gene>
    <name evidence="1" type="ORF">BCR42DRAFT_299988</name>
</gene>
<dbReference type="AlphaFoldDB" id="A0A1X2I1D4"/>
<sequence>TPSSTPTVKRTRIKAADVHWCISNAANLSLPSFATTFDHYDRQRCHARYGTILNNYIPKEHEIKLQ</sequence>
<keyword evidence="2" id="KW-1185">Reference proteome</keyword>
<organism evidence="1 2">
    <name type="scientific">Absidia repens</name>
    <dbReference type="NCBI Taxonomy" id="90262"/>
    <lineage>
        <taxon>Eukaryota</taxon>
        <taxon>Fungi</taxon>
        <taxon>Fungi incertae sedis</taxon>
        <taxon>Mucoromycota</taxon>
        <taxon>Mucoromycotina</taxon>
        <taxon>Mucoromycetes</taxon>
        <taxon>Mucorales</taxon>
        <taxon>Cunninghamellaceae</taxon>
        <taxon>Absidia</taxon>
    </lineage>
</organism>
<evidence type="ECO:0000313" key="2">
    <source>
        <dbReference type="Proteomes" id="UP000193560"/>
    </source>
</evidence>